<name>A0A1S1HJ65_PROST</name>
<dbReference type="AlphaFoldDB" id="A0A1S1HJ65"/>
<sequence length="204" mass="23767">MFRIIDFIKLLRFSAILTTVVSILSYQVLQHYWDNELPLIRVISITPWVSFFIIILLTTASTSRLFWKVLKYFNKSLYPDLNGGWEGEITTESDIIIKAKATIKQSLLKTEIILHTETSKSVTLETTPSLESGQYRLYYVYRSIPREPSRPPYTGSTIFDVRTKYENSTPILELSGFYFTDRKTIGRVRLEQKSNDVHIDVSFY</sequence>
<comment type="caution">
    <text evidence="3">The sequence shown here is derived from an EMBL/GenBank/DDBJ whole genome shotgun (WGS) entry which is preliminary data.</text>
</comment>
<dbReference type="InterPro" id="IPR041208">
    <property type="entry name" value="Cap15"/>
</dbReference>
<dbReference type="EMBL" id="LVIE01000234">
    <property type="protein sequence ID" value="OHT22339.1"/>
    <property type="molecule type" value="Genomic_DNA"/>
</dbReference>
<accession>A0A1S1HJ65</accession>
<keyword evidence="1" id="KW-0472">Membrane</keyword>
<keyword evidence="1" id="KW-1133">Transmembrane helix</keyword>
<keyword evidence="1" id="KW-0812">Transmembrane</keyword>
<dbReference type="Proteomes" id="UP000179588">
    <property type="component" value="Unassembled WGS sequence"/>
</dbReference>
<evidence type="ECO:0000259" key="2">
    <source>
        <dbReference type="Pfam" id="PF18153"/>
    </source>
</evidence>
<evidence type="ECO:0000313" key="4">
    <source>
        <dbReference type="Proteomes" id="UP000179588"/>
    </source>
</evidence>
<gene>
    <name evidence="3" type="ORF">A3Q29_10995</name>
</gene>
<protein>
    <recommendedName>
        <fullName evidence="2">CD-NTase-associated protein 15 domain-containing protein</fullName>
    </recommendedName>
</protein>
<reference evidence="3 4" key="1">
    <citation type="submission" date="2016-03" db="EMBL/GenBank/DDBJ databases">
        <title>Genome sequence of Providencia stuartii strain, isolated from the salivary glands of larval Lucilia sericata.</title>
        <authorList>
            <person name="Yuan Y."/>
            <person name="Zhang Y."/>
            <person name="Fu S."/>
            <person name="Crippen T.L."/>
            <person name="Visi D."/>
            <person name="Benbow M.E."/>
            <person name="Allen M."/>
            <person name="Tomberlin J.K."/>
            <person name="Sze S.-H."/>
            <person name="Tarone A.M."/>
        </authorList>
    </citation>
    <scope>NUCLEOTIDE SEQUENCE [LARGE SCALE GENOMIC DNA]</scope>
    <source>
        <strain evidence="3 4">Crippen</strain>
    </source>
</reference>
<evidence type="ECO:0000313" key="3">
    <source>
        <dbReference type="EMBL" id="OHT22339.1"/>
    </source>
</evidence>
<keyword evidence="4" id="KW-1185">Reference proteome</keyword>
<evidence type="ECO:0000256" key="1">
    <source>
        <dbReference type="SAM" id="Phobius"/>
    </source>
</evidence>
<organism evidence="3 4">
    <name type="scientific">Providencia stuartii</name>
    <dbReference type="NCBI Taxonomy" id="588"/>
    <lineage>
        <taxon>Bacteria</taxon>
        <taxon>Pseudomonadati</taxon>
        <taxon>Pseudomonadota</taxon>
        <taxon>Gammaproteobacteria</taxon>
        <taxon>Enterobacterales</taxon>
        <taxon>Morganellaceae</taxon>
        <taxon>Providencia</taxon>
    </lineage>
</organism>
<dbReference type="Pfam" id="PF18153">
    <property type="entry name" value="Cap15_CD_rec"/>
    <property type="match status" value="1"/>
</dbReference>
<feature type="transmembrane region" description="Helical" evidence="1">
    <location>
        <begin position="48"/>
        <end position="67"/>
    </location>
</feature>
<feature type="transmembrane region" description="Helical" evidence="1">
    <location>
        <begin position="7"/>
        <end position="28"/>
    </location>
</feature>
<proteinExistence type="predicted"/>
<feature type="domain" description="CD-NTase-associated protein 15" evidence="2">
    <location>
        <begin position="78"/>
        <end position="191"/>
    </location>
</feature>